<evidence type="ECO:0000313" key="2">
    <source>
        <dbReference type="EMBL" id="KAL3634089.1"/>
    </source>
</evidence>
<proteinExistence type="predicted"/>
<keyword evidence="3" id="KW-1185">Reference proteome</keyword>
<dbReference type="AlphaFoldDB" id="A0ABD3CY90"/>
<dbReference type="Proteomes" id="UP001632038">
    <property type="component" value="Unassembled WGS sequence"/>
</dbReference>
<reference evidence="2" key="2">
    <citation type="submission" date="2024-11" db="EMBL/GenBank/DDBJ databases">
        <authorList>
            <person name="Burger M."/>
            <person name="Chory J."/>
        </authorList>
    </citation>
    <scope>NUCLEOTIDE SEQUENCE</scope>
    <source>
        <strain evidence="2">Tecolote</strain>
        <tissue evidence="2">Flower</tissue>
    </source>
</reference>
<reference evidence="3" key="1">
    <citation type="journal article" date="2024" name="IScience">
        <title>Strigolactones Initiate the Formation of Haustorium-like Structures in Castilleja.</title>
        <authorList>
            <person name="Buerger M."/>
            <person name="Peterson D."/>
            <person name="Chory J."/>
        </authorList>
    </citation>
    <scope>NUCLEOTIDE SEQUENCE [LARGE SCALE GENOMIC DNA]</scope>
</reference>
<name>A0ABD3CY90_9LAMI</name>
<sequence>MRNIICCCVYDRSIDLSDVNSVAHYVGAKLLDLASLETRV</sequence>
<dbReference type="EMBL" id="JAVIJP010000028">
    <property type="protein sequence ID" value="KAL3634089.1"/>
    <property type="molecule type" value="Genomic_DNA"/>
</dbReference>
<gene>
    <name evidence="1" type="ORF">CASFOL_021137</name>
    <name evidence="2" type="ORF">CASFOL_021143</name>
</gene>
<comment type="caution">
    <text evidence="2">The sequence shown here is derived from an EMBL/GenBank/DDBJ whole genome shotgun (WGS) entry which is preliminary data.</text>
</comment>
<dbReference type="EMBL" id="JAVIJP010000028">
    <property type="protein sequence ID" value="KAL3634083.1"/>
    <property type="molecule type" value="Genomic_DNA"/>
</dbReference>
<protein>
    <submittedName>
        <fullName evidence="2">Uncharacterized protein</fullName>
    </submittedName>
</protein>
<evidence type="ECO:0000313" key="3">
    <source>
        <dbReference type="Proteomes" id="UP001632038"/>
    </source>
</evidence>
<evidence type="ECO:0000313" key="1">
    <source>
        <dbReference type="EMBL" id="KAL3634083.1"/>
    </source>
</evidence>
<organism evidence="2 3">
    <name type="scientific">Castilleja foliolosa</name>
    <dbReference type="NCBI Taxonomy" id="1961234"/>
    <lineage>
        <taxon>Eukaryota</taxon>
        <taxon>Viridiplantae</taxon>
        <taxon>Streptophyta</taxon>
        <taxon>Embryophyta</taxon>
        <taxon>Tracheophyta</taxon>
        <taxon>Spermatophyta</taxon>
        <taxon>Magnoliopsida</taxon>
        <taxon>eudicotyledons</taxon>
        <taxon>Gunneridae</taxon>
        <taxon>Pentapetalae</taxon>
        <taxon>asterids</taxon>
        <taxon>lamiids</taxon>
        <taxon>Lamiales</taxon>
        <taxon>Orobanchaceae</taxon>
        <taxon>Pedicularideae</taxon>
        <taxon>Castillejinae</taxon>
        <taxon>Castilleja</taxon>
    </lineage>
</organism>
<accession>A0ABD3CY90</accession>